<evidence type="ECO:0000256" key="7">
    <source>
        <dbReference type="ARBA" id="ARBA00022723"/>
    </source>
</evidence>
<feature type="region of interest" description="Disordered" evidence="11">
    <location>
        <begin position="1"/>
        <end position="20"/>
    </location>
</feature>
<evidence type="ECO:0000313" key="14">
    <source>
        <dbReference type="Proteomes" id="UP000029096"/>
    </source>
</evidence>
<evidence type="ECO:0000256" key="11">
    <source>
        <dbReference type="SAM" id="MobiDB-lite"/>
    </source>
</evidence>
<feature type="compositionally biased region" description="Polar residues" evidence="11">
    <location>
        <begin position="418"/>
        <end position="440"/>
    </location>
</feature>
<proteinExistence type="inferred from homology"/>
<name>A0A086ZEG4_9BIFI</name>
<dbReference type="PANTHER" id="PTHR10642:SF26">
    <property type="entry name" value="RIBONUCLEASE H1"/>
    <property type="match status" value="1"/>
</dbReference>
<evidence type="ECO:0000256" key="8">
    <source>
        <dbReference type="ARBA" id="ARBA00022759"/>
    </source>
</evidence>
<evidence type="ECO:0000256" key="3">
    <source>
        <dbReference type="ARBA" id="ARBA00005300"/>
    </source>
</evidence>
<comment type="cofactor">
    <cofactor evidence="2">
        <name>Mg(2+)</name>
        <dbReference type="ChEBI" id="CHEBI:18420"/>
    </cofactor>
</comment>
<reference evidence="13 14" key="1">
    <citation type="submission" date="2014-03" db="EMBL/GenBank/DDBJ databases">
        <title>Genomics of Bifidobacteria.</title>
        <authorList>
            <person name="Ventura M."/>
            <person name="Milani C."/>
            <person name="Lugli G.A."/>
        </authorList>
    </citation>
    <scope>NUCLEOTIDE SEQUENCE [LARGE SCALE GENOMIC DNA]</scope>
    <source>
        <strain evidence="13 14">DSM 22767</strain>
    </source>
</reference>
<evidence type="ECO:0000256" key="9">
    <source>
        <dbReference type="ARBA" id="ARBA00022801"/>
    </source>
</evidence>
<feature type="compositionally biased region" description="Basic and acidic residues" evidence="11">
    <location>
        <begin position="230"/>
        <end position="248"/>
    </location>
</feature>
<dbReference type="CDD" id="cd09278">
    <property type="entry name" value="RNase_HI_prokaryote_like"/>
    <property type="match status" value="1"/>
</dbReference>
<dbReference type="InterPro" id="IPR022892">
    <property type="entry name" value="RNaseHI"/>
</dbReference>
<keyword evidence="14" id="KW-1185">Reference proteome</keyword>
<dbReference type="GO" id="GO:0046872">
    <property type="term" value="F:metal ion binding"/>
    <property type="evidence" value="ECO:0007669"/>
    <property type="project" value="UniProtKB-KW"/>
</dbReference>
<keyword evidence="10" id="KW-0460">Magnesium</keyword>
<dbReference type="AlphaFoldDB" id="A0A086ZEG4"/>
<evidence type="ECO:0000313" key="13">
    <source>
        <dbReference type="EMBL" id="KFI44914.1"/>
    </source>
</evidence>
<dbReference type="PROSITE" id="PS50879">
    <property type="entry name" value="RNASE_H_1"/>
    <property type="match status" value="1"/>
</dbReference>
<keyword evidence="9 13" id="KW-0378">Hydrolase</keyword>
<dbReference type="STRING" id="1437606.BBOH_1645"/>
<feature type="compositionally biased region" description="Acidic residues" evidence="11">
    <location>
        <begin position="322"/>
        <end position="337"/>
    </location>
</feature>
<feature type="compositionally biased region" description="Acidic residues" evidence="11">
    <location>
        <begin position="295"/>
        <end position="307"/>
    </location>
</feature>
<feature type="compositionally biased region" description="Acidic residues" evidence="11">
    <location>
        <begin position="360"/>
        <end position="369"/>
    </location>
</feature>
<feature type="domain" description="RNase H type-1" evidence="12">
    <location>
        <begin position="1"/>
        <end position="152"/>
    </location>
</feature>
<feature type="compositionally biased region" description="Basic and acidic residues" evidence="11">
    <location>
        <begin position="382"/>
        <end position="404"/>
    </location>
</feature>
<dbReference type="GO" id="GO:0003676">
    <property type="term" value="F:nucleic acid binding"/>
    <property type="evidence" value="ECO:0007669"/>
    <property type="project" value="InterPro"/>
</dbReference>
<feature type="region of interest" description="Disordered" evidence="11">
    <location>
        <begin position="202"/>
        <end position="443"/>
    </location>
</feature>
<dbReference type="Proteomes" id="UP000029096">
    <property type="component" value="Unassembled WGS sequence"/>
</dbReference>
<feature type="region of interest" description="Disordered" evidence="11">
    <location>
        <begin position="31"/>
        <end position="50"/>
    </location>
</feature>
<dbReference type="InterPro" id="IPR012337">
    <property type="entry name" value="RNaseH-like_sf"/>
</dbReference>
<comment type="similarity">
    <text evidence="3">Belongs to the RNase H family.</text>
</comment>
<organism evidence="13 14">
    <name type="scientific">Bifidobacterium bohemicum DSM 22767</name>
    <dbReference type="NCBI Taxonomy" id="1437606"/>
    <lineage>
        <taxon>Bacteria</taxon>
        <taxon>Bacillati</taxon>
        <taxon>Actinomycetota</taxon>
        <taxon>Actinomycetes</taxon>
        <taxon>Bifidobacteriales</taxon>
        <taxon>Bifidobacteriaceae</taxon>
        <taxon>Bifidobacterium</taxon>
    </lineage>
</organism>
<dbReference type="EMBL" id="JGYP01000005">
    <property type="protein sequence ID" value="KFI44914.1"/>
    <property type="molecule type" value="Genomic_DNA"/>
</dbReference>
<evidence type="ECO:0000256" key="5">
    <source>
        <dbReference type="ARBA" id="ARBA00012180"/>
    </source>
</evidence>
<dbReference type="GO" id="GO:0043137">
    <property type="term" value="P:DNA replication, removal of RNA primer"/>
    <property type="evidence" value="ECO:0007669"/>
    <property type="project" value="TreeGrafter"/>
</dbReference>
<dbReference type="InterPro" id="IPR036397">
    <property type="entry name" value="RNaseH_sf"/>
</dbReference>
<dbReference type="eggNOG" id="COG0328">
    <property type="taxonomic scope" value="Bacteria"/>
</dbReference>
<dbReference type="GO" id="GO:0004523">
    <property type="term" value="F:RNA-DNA hybrid ribonuclease activity"/>
    <property type="evidence" value="ECO:0007669"/>
    <property type="project" value="UniProtKB-EC"/>
</dbReference>
<dbReference type="InterPro" id="IPR002156">
    <property type="entry name" value="RNaseH_domain"/>
</dbReference>
<keyword evidence="8" id="KW-0255">Endonuclease</keyword>
<dbReference type="SUPFAM" id="SSF53098">
    <property type="entry name" value="Ribonuclease H-like"/>
    <property type="match status" value="1"/>
</dbReference>
<comment type="caution">
    <text evidence="13">The sequence shown here is derived from an EMBL/GenBank/DDBJ whole genome shotgun (WGS) entry which is preliminary data.</text>
</comment>
<protein>
    <recommendedName>
        <fullName evidence="5">ribonuclease H</fullName>
        <ecNumber evidence="5">3.1.26.4</ecNumber>
    </recommendedName>
</protein>
<comment type="subunit">
    <text evidence="4">Monomer.</text>
</comment>
<evidence type="ECO:0000256" key="6">
    <source>
        <dbReference type="ARBA" id="ARBA00022722"/>
    </source>
</evidence>
<evidence type="ECO:0000256" key="2">
    <source>
        <dbReference type="ARBA" id="ARBA00001946"/>
    </source>
</evidence>
<keyword evidence="6" id="KW-0540">Nuclease</keyword>
<dbReference type="EC" id="3.1.26.4" evidence="5"/>
<evidence type="ECO:0000259" key="12">
    <source>
        <dbReference type="PROSITE" id="PS50879"/>
    </source>
</evidence>
<gene>
    <name evidence="13" type="ORF">BBOH_1645</name>
</gene>
<dbReference type="InterPro" id="IPR050092">
    <property type="entry name" value="RNase_H"/>
</dbReference>
<dbReference type="Gene3D" id="3.30.420.10">
    <property type="entry name" value="Ribonuclease H-like superfamily/Ribonuclease H"/>
    <property type="match status" value="1"/>
</dbReference>
<keyword evidence="7" id="KW-0479">Metal-binding</keyword>
<evidence type="ECO:0000256" key="4">
    <source>
        <dbReference type="ARBA" id="ARBA00011245"/>
    </source>
</evidence>
<evidence type="ECO:0000256" key="1">
    <source>
        <dbReference type="ARBA" id="ARBA00000077"/>
    </source>
</evidence>
<sequence>MTITVSTDGSALGNPNGPMGWAWADHAANAARTEGHQHDGDSDAGGATNGTNQIGELCAVLEALRAHRGSEPLTIETDSQYAINCSTTWVRGWKRNGWKNSQKKPVKNAPLIKAIDAEISRREGPVRFVWVKGHNGNPGNEKVDDLAHTYSGDARSGVKSGYLPSEGWQSLLASPYARGVDVPADARMLLDGKITEEQYHLGRGADSDDGDDDASSQAWQHGARMPLMERLSERESVPEYHFDKRDDADATDDEASLSDGLNTEEHDDASSEPASVSDHNQKDAAGPDEWSGDKPDDDSGTEADDADTAMGSGLDGTGTDGMDADADTDDTDADVADADANRNIDETNLSESTDDRADGLDESPDESEDAVVHKNLAVNATSEEHADGDIRTDNTNLDDGRDYIGEFDDASVPENPMKTDSGTNGRSSDGATRQENNGMQRSMRPKYVNNGLTVSGTLRFSPAPSTSPTFNGSPRHIRGVIPIEGDVAGDGTLNLGGAPFLIANAKQD</sequence>
<accession>A0A086ZEG4</accession>
<comment type="catalytic activity">
    <reaction evidence="1">
        <text>Endonucleolytic cleavage to 5'-phosphomonoester.</text>
        <dbReference type="EC" id="3.1.26.4"/>
    </reaction>
</comment>
<dbReference type="PANTHER" id="PTHR10642">
    <property type="entry name" value="RIBONUCLEASE H1"/>
    <property type="match status" value="1"/>
</dbReference>
<dbReference type="Pfam" id="PF00075">
    <property type="entry name" value="RNase_H"/>
    <property type="match status" value="1"/>
</dbReference>
<evidence type="ECO:0000256" key="10">
    <source>
        <dbReference type="ARBA" id="ARBA00022842"/>
    </source>
</evidence>